<dbReference type="PROSITE" id="PS50838">
    <property type="entry name" value="MAGE"/>
    <property type="match status" value="1"/>
</dbReference>
<dbReference type="GO" id="GO:0005634">
    <property type="term" value="C:nucleus"/>
    <property type="evidence" value="ECO:0007669"/>
    <property type="project" value="TreeGrafter"/>
</dbReference>
<dbReference type="InterPro" id="IPR002190">
    <property type="entry name" value="MHD_dom"/>
</dbReference>
<dbReference type="OrthoDB" id="205198at2759"/>
<dbReference type="AlphaFoldDB" id="A0A899GA22"/>
<dbReference type="Pfam" id="PF01454">
    <property type="entry name" value="MAGE"/>
    <property type="match status" value="1"/>
</dbReference>
<dbReference type="PANTHER" id="PTHR11736:SF14">
    <property type="entry name" value="NSE3 HOMOLOG, SMC5-SMC6 COMPLEX COMPONENT"/>
    <property type="match status" value="1"/>
</dbReference>
<proteinExistence type="predicted"/>
<evidence type="ECO:0000313" key="3">
    <source>
        <dbReference type="Proteomes" id="UP000663699"/>
    </source>
</evidence>
<sequence length="161" mass="18358">MELVELPYKNNRGHMSTSRLRKNQNSQIHNPFSMSHLNKSWILCSILDPKYSDLIFDIPTIKEGVFSGMIMTILSILIMNGGEISNELLARYLSQLQMDNDTSIGNLDKTLKEMVKKGYLEKIKDNITSSNEEEKGYIYLLGPRGKTEIDPKSLTAFIKKV</sequence>
<protein>
    <recommendedName>
        <fullName evidence="1">MAGE domain-containing protein</fullName>
    </recommendedName>
</protein>
<dbReference type="EMBL" id="CP054537">
    <property type="protein sequence ID" value="QSL65427.1"/>
    <property type="molecule type" value="Genomic_DNA"/>
</dbReference>
<dbReference type="Proteomes" id="UP000663699">
    <property type="component" value="Chromosome 6"/>
</dbReference>
<reference evidence="2" key="1">
    <citation type="submission" date="2020-06" db="EMBL/GenBank/DDBJ databases">
        <title>Genomes of multiple members of Pneumocystis genus reveal paths to human pathogen Pneumocystis jirovecii.</title>
        <authorList>
            <person name="Cisse O.H."/>
            <person name="Ma L."/>
            <person name="Dekker J."/>
            <person name="Khil P."/>
            <person name="Jo J."/>
            <person name="Brenchley J."/>
            <person name="Blair R."/>
            <person name="Pahar B."/>
            <person name="Chabe M."/>
            <person name="Van Rompay K.A."/>
            <person name="Keesler R."/>
            <person name="Sukura A."/>
            <person name="Hirsch V."/>
            <person name="Kutty G."/>
            <person name="Liu Y."/>
            <person name="Peng L."/>
            <person name="Chen J."/>
            <person name="Song J."/>
            <person name="Weissenbacher-Lang C."/>
            <person name="Xu J."/>
            <person name="Upham N.S."/>
            <person name="Stajich J.E."/>
            <person name="Cuomo C.A."/>
            <person name="Cushion M.T."/>
            <person name="Kovacs J.A."/>
        </authorList>
    </citation>
    <scope>NUCLEOTIDE SEQUENCE</scope>
    <source>
        <strain evidence="2">2A</strain>
    </source>
</reference>
<keyword evidence="3" id="KW-1185">Reference proteome</keyword>
<organism evidence="2 3">
    <name type="scientific">Pneumocystis wakefieldiae</name>
    <dbReference type="NCBI Taxonomy" id="38082"/>
    <lineage>
        <taxon>Eukaryota</taxon>
        <taxon>Fungi</taxon>
        <taxon>Dikarya</taxon>
        <taxon>Ascomycota</taxon>
        <taxon>Taphrinomycotina</taxon>
        <taxon>Pneumocystomycetes</taxon>
        <taxon>Pneumocystaceae</taxon>
        <taxon>Pneumocystis</taxon>
    </lineage>
</organism>
<dbReference type="InterPro" id="IPR041899">
    <property type="entry name" value="MAGE_WH2"/>
</dbReference>
<feature type="domain" description="MAGE" evidence="1">
    <location>
        <begin position="68"/>
        <end position="161"/>
    </location>
</feature>
<name>A0A899GA22_9ASCO</name>
<evidence type="ECO:0000259" key="1">
    <source>
        <dbReference type="PROSITE" id="PS50838"/>
    </source>
</evidence>
<dbReference type="InterPro" id="IPR037445">
    <property type="entry name" value="MAGE"/>
</dbReference>
<dbReference type="GO" id="GO:0006281">
    <property type="term" value="P:DNA repair"/>
    <property type="evidence" value="ECO:0007669"/>
    <property type="project" value="TreeGrafter"/>
</dbReference>
<evidence type="ECO:0000313" key="2">
    <source>
        <dbReference type="EMBL" id="QSL65427.1"/>
    </source>
</evidence>
<gene>
    <name evidence="2" type="ORF">MERGE_002737</name>
</gene>
<accession>A0A899GA22</accession>
<dbReference type="SMART" id="SM01373">
    <property type="entry name" value="MAGE"/>
    <property type="match status" value="1"/>
</dbReference>
<dbReference type="Gene3D" id="1.10.10.1210">
    <property type="entry name" value="MAGE homology domain, winged helix WH2 motif"/>
    <property type="match status" value="1"/>
</dbReference>
<dbReference type="PANTHER" id="PTHR11736">
    <property type="entry name" value="MELANOMA-ASSOCIATED ANTIGEN MAGE ANTIGEN"/>
    <property type="match status" value="1"/>
</dbReference>